<dbReference type="STRING" id="1121001.SAMN02745857_01975"/>
<dbReference type="InterPro" id="IPR006603">
    <property type="entry name" value="PQ-loop_rpt"/>
</dbReference>
<dbReference type="GO" id="GO:0016020">
    <property type="term" value="C:membrane"/>
    <property type="evidence" value="ECO:0007669"/>
    <property type="project" value="UniProtKB-SubCell"/>
</dbReference>
<dbReference type="GO" id="GO:0051119">
    <property type="term" value="F:sugar transmembrane transporter activity"/>
    <property type="evidence" value="ECO:0007669"/>
    <property type="project" value="InterPro"/>
</dbReference>
<sequence>MNLVDLLGLMAGACTTAAFVPQVIMVWRTRSAKDISLGMYCLFVSGVFMWLVYGILANAMPVIVANAITLVLAASVLVMKLRFDRIAAEVELEMHKLTAKVADSFETDRAP</sequence>
<evidence type="ECO:0000256" key="4">
    <source>
        <dbReference type="ARBA" id="ARBA00023136"/>
    </source>
</evidence>
<dbReference type="Gene3D" id="1.20.1280.290">
    <property type="match status" value="1"/>
</dbReference>
<dbReference type="AlphaFoldDB" id="A0A1W1XLL5"/>
<evidence type="ECO:0000313" key="6">
    <source>
        <dbReference type="EMBL" id="SMC24826.1"/>
    </source>
</evidence>
<evidence type="ECO:0000256" key="3">
    <source>
        <dbReference type="ARBA" id="ARBA00022989"/>
    </source>
</evidence>
<gene>
    <name evidence="6" type="ORF">SAMN02745857_01975</name>
</gene>
<dbReference type="Pfam" id="PF04193">
    <property type="entry name" value="PQ-loop"/>
    <property type="match status" value="1"/>
</dbReference>
<keyword evidence="4 5" id="KW-0472">Membrane</keyword>
<dbReference type="OrthoDB" id="122062at2"/>
<proteinExistence type="predicted"/>
<reference evidence="6 7" key="1">
    <citation type="submission" date="2017-04" db="EMBL/GenBank/DDBJ databases">
        <authorList>
            <person name="Afonso C.L."/>
            <person name="Miller P.J."/>
            <person name="Scott M.A."/>
            <person name="Spackman E."/>
            <person name="Goraichik I."/>
            <person name="Dimitrov K.M."/>
            <person name="Suarez D.L."/>
            <person name="Swayne D.E."/>
        </authorList>
    </citation>
    <scope>NUCLEOTIDE SEQUENCE [LARGE SCALE GENOMIC DNA]</scope>
    <source>
        <strain evidence="6 7">DSM 23236</strain>
    </source>
</reference>
<evidence type="ECO:0000256" key="5">
    <source>
        <dbReference type="SAM" id="Phobius"/>
    </source>
</evidence>
<dbReference type="InterPro" id="IPR047662">
    <property type="entry name" value="SemiSWEET"/>
</dbReference>
<keyword evidence="3 5" id="KW-1133">Transmembrane helix</keyword>
<evidence type="ECO:0000313" key="7">
    <source>
        <dbReference type="Proteomes" id="UP000192761"/>
    </source>
</evidence>
<feature type="transmembrane region" description="Helical" evidence="5">
    <location>
        <begin position="37"/>
        <end position="56"/>
    </location>
</feature>
<dbReference type="RefSeq" id="WP_084090634.1">
    <property type="nucleotide sequence ID" value="NZ_FWXD01000010.1"/>
</dbReference>
<dbReference type="Proteomes" id="UP000192761">
    <property type="component" value="Unassembled WGS sequence"/>
</dbReference>
<evidence type="ECO:0000256" key="2">
    <source>
        <dbReference type="ARBA" id="ARBA00022692"/>
    </source>
</evidence>
<name>A0A1W1XLL5_9NEIS</name>
<dbReference type="EMBL" id="FWXD01000010">
    <property type="protein sequence ID" value="SMC24826.1"/>
    <property type="molecule type" value="Genomic_DNA"/>
</dbReference>
<feature type="transmembrane region" description="Helical" evidence="5">
    <location>
        <begin position="62"/>
        <end position="79"/>
    </location>
</feature>
<accession>A0A1W1XLL5</accession>
<organism evidence="6 7">
    <name type="scientific">Andreprevotia lacus DSM 23236</name>
    <dbReference type="NCBI Taxonomy" id="1121001"/>
    <lineage>
        <taxon>Bacteria</taxon>
        <taxon>Pseudomonadati</taxon>
        <taxon>Pseudomonadota</taxon>
        <taxon>Betaproteobacteria</taxon>
        <taxon>Neisseriales</taxon>
        <taxon>Chitinibacteraceae</taxon>
        <taxon>Andreprevotia</taxon>
    </lineage>
</organism>
<protein>
    <submittedName>
        <fullName evidence="6">MtN3 and saliva related transmembrane protein</fullName>
    </submittedName>
</protein>
<keyword evidence="7" id="KW-1185">Reference proteome</keyword>
<comment type="subcellular location">
    <subcellularLocation>
        <location evidence="1">Membrane</location>
        <topology evidence="1">Multi-pass membrane protein</topology>
    </subcellularLocation>
</comment>
<feature type="transmembrane region" description="Helical" evidence="5">
    <location>
        <begin position="6"/>
        <end position="25"/>
    </location>
</feature>
<dbReference type="NCBIfam" id="NF037968">
    <property type="entry name" value="SemiSWEET_2"/>
    <property type="match status" value="1"/>
</dbReference>
<evidence type="ECO:0000256" key="1">
    <source>
        <dbReference type="ARBA" id="ARBA00004141"/>
    </source>
</evidence>
<keyword evidence="2 5" id="KW-0812">Transmembrane</keyword>